<proteinExistence type="predicted"/>
<evidence type="ECO:0000313" key="3">
    <source>
        <dbReference type="Proteomes" id="UP001149074"/>
    </source>
</evidence>
<keyword evidence="3" id="KW-1185">Reference proteome</keyword>
<name>A0A9W9FPI3_9EURO</name>
<dbReference type="AlphaFoldDB" id="A0A9W9FPI3"/>
<dbReference type="RefSeq" id="XP_056477052.1">
    <property type="nucleotide sequence ID" value="XM_056616695.1"/>
</dbReference>
<dbReference type="OrthoDB" id="4023585at2759"/>
<dbReference type="GeneID" id="81355674"/>
<evidence type="ECO:0008006" key="4">
    <source>
        <dbReference type="Google" id="ProtNLM"/>
    </source>
</evidence>
<feature type="region of interest" description="Disordered" evidence="1">
    <location>
        <begin position="75"/>
        <end position="135"/>
    </location>
</feature>
<evidence type="ECO:0000313" key="2">
    <source>
        <dbReference type="EMBL" id="KAJ5103672.1"/>
    </source>
</evidence>
<protein>
    <recommendedName>
        <fullName evidence="4">LEA domain protein</fullName>
    </recommendedName>
</protein>
<feature type="compositionally biased region" description="Basic and acidic residues" evidence="1">
    <location>
        <begin position="100"/>
        <end position="117"/>
    </location>
</feature>
<reference evidence="2" key="2">
    <citation type="journal article" date="2023" name="IMA Fungus">
        <title>Comparative genomic study of the Penicillium genus elucidates a diverse pangenome and 15 lateral gene transfer events.</title>
        <authorList>
            <person name="Petersen C."/>
            <person name="Sorensen T."/>
            <person name="Nielsen M.R."/>
            <person name="Sondergaard T.E."/>
            <person name="Sorensen J.L."/>
            <person name="Fitzpatrick D.A."/>
            <person name="Frisvad J.C."/>
            <person name="Nielsen K.L."/>
        </authorList>
    </citation>
    <scope>NUCLEOTIDE SEQUENCE</scope>
    <source>
        <strain evidence="2">IBT 30761</strain>
    </source>
</reference>
<sequence length="135" mass="13729">MSAARLIPVFKSRVTSSVAASTIGIRSISSTASYQKGPIDATKDTLKKADRVVSDAAVGGINKGEQAKEKIKNAMGATSQDAQAKAQELKGDAAQYAGEGKGKAEHAAGKAKGKAEEAMGEAAGKAKEAKKSHLG</sequence>
<feature type="compositionally biased region" description="Basic and acidic residues" evidence="1">
    <location>
        <begin position="124"/>
        <end position="135"/>
    </location>
</feature>
<dbReference type="EMBL" id="JAPQKI010000004">
    <property type="protein sequence ID" value="KAJ5103672.1"/>
    <property type="molecule type" value="Genomic_DNA"/>
</dbReference>
<evidence type="ECO:0000256" key="1">
    <source>
        <dbReference type="SAM" id="MobiDB-lite"/>
    </source>
</evidence>
<accession>A0A9W9FPI3</accession>
<organism evidence="2 3">
    <name type="scientific">Penicillium argentinense</name>
    <dbReference type="NCBI Taxonomy" id="1131581"/>
    <lineage>
        <taxon>Eukaryota</taxon>
        <taxon>Fungi</taxon>
        <taxon>Dikarya</taxon>
        <taxon>Ascomycota</taxon>
        <taxon>Pezizomycotina</taxon>
        <taxon>Eurotiomycetes</taxon>
        <taxon>Eurotiomycetidae</taxon>
        <taxon>Eurotiales</taxon>
        <taxon>Aspergillaceae</taxon>
        <taxon>Penicillium</taxon>
    </lineage>
</organism>
<dbReference type="Proteomes" id="UP001149074">
    <property type="component" value="Unassembled WGS sequence"/>
</dbReference>
<gene>
    <name evidence="2" type="ORF">N7532_004201</name>
</gene>
<reference evidence="2" key="1">
    <citation type="submission" date="2022-11" db="EMBL/GenBank/DDBJ databases">
        <authorList>
            <person name="Petersen C."/>
        </authorList>
    </citation>
    <scope>NUCLEOTIDE SEQUENCE</scope>
    <source>
        <strain evidence="2">IBT 30761</strain>
    </source>
</reference>
<comment type="caution">
    <text evidence="2">The sequence shown here is derived from an EMBL/GenBank/DDBJ whole genome shotgun (WGS) entry which is preliminary data.</text>
</comment>